<dbReference type="RefSeq" id="WP_378206486.1">
    <property type="nucleotide sequence ID" value="NZ_JBHLZP010000190.1"/>
</dbReference>
<proteinExistence type="predicted"/>
<dbReference type="Proteomes" id="UP001589627">
    <property type="component" value="Unassembled WGS sequence"/>
</dbReference>
<evidence type="ECO:0000313" key="2">
    <source>
        <dbReference type="Proteomes" id="UP001589627"/>
    </source>
</evidence>
<keyword evidence="2" id="KW-1185">Reference proteome</keyword>
<sequence>MSMDADIAPDATPLPESGWELHVVRGSGDRPALEVHTGDGLIDVAVAGGPGAVLVRGAVRGRGFSVAWGQLPPGGEVLVEFRAGSTSRKVTAVTVAGAFWAAEVPGRFREVVVTTAVDREAYRLHRFRERRGDRRVTAA</sequence>
<name>A0ABV5YJQ4_9ACTN</name>
<dbReference type="EMBL" id="JBHLZP010000190">
    <property type="protein sequence ID" value="MFB9835284.1"/>
    <property type="molecule type" value="Genomic_DNA"/>
</dbReference>
<reference evidence="1 2" key="1">
    <citation type="submission" date="2024-09" db="EMBL/GenBank/DDBJ databases">
        <authorList>
            <person name="Sun Q."/>
            <person name="Mori K."/>
        </authorList>
    </citation>
    <scope>NUCLEOTIDE SEQUENCE [LARGE SCALE GENOMIC DNA]</scope>
    <source>
        <strain evidence="1 2">TBRC 0563</strain>
    </source>
</reference>
<organism evidence="1 2">
    <name type="scientific">Actinoallomurus acaciae</name>
    <dbReference type="NCBI Taxonomy" id="502577"/>
    <lineage>
        <taxon>Bacteria</taxon>
        <taxon>Bacillati</taxon>
        <taxon>Actinomycetota</taxon>
        <taxon>Actinomycetes</taxon>
        <taxon>Streptosporangiales</taxon>
        <taxon>Thermomonosporaceae</taxon>
        <taxon>Actinoallomurus</taxon>
    </lineage>
</organism>
<accession>A0ABV5YJQ4</accession>
<protein>
    <submittedName>
        <fullName evidence="1">Uncharacterized protein</fullName>
    </submittedName>
</protein>
<comment type="caution">
    <text evidence="1">The sequence shown here is derived from an EMBL/GenBank/DDBJ whole genome shotgun (WGS) entry which is preliminary data.</text>
</comment>
<evidence type="ECO:0000313" key="1">
    <source>
        <dbReference type="EMBL" id="MFB9835284.1"/>
    </source>
</evidence>
<gene>
    <name evidence="1" type="ORF">ACFFNX_24185</name>
</gene>